<dbReference type="RefSeq" id="XP_066912027.1">
    <property type="nucleotide sequence ID" value="XM_067055926.1"/>
</dbReference>
<keyword evidence="2" id="KW-0472">Membrane</keyword>
<feature type="compositionally biased region" description="Low complexity" evidence="1">
    <location>
        <begin position="47"/>
        <end position="69"/>
    </location>
</feature>
<dbReference type="AlphaFoldDB" id="A0A7M5UAD2"/>
<accession>A0A7M5UAD2</accession>
<feature type="compositionally biased region" description="Pro residues" evidence="1">
    <location>
        <begin position="116"/>
        <end position="125"/>
    </location>
</feature>
<keyword evidence="2" id="KW-0812">Transmembrane</keyword>
<feature type="transmembrane region" description="Helical" evidence="2">
    <location>
        <begin position="6"/>
        <end position="25"/>
    </location>
</feature>
<keyword evidence="2" id="KW-1133">Transmembrane helix</keyword>
<dbReference type="GeneID" id="136799237"/>
<feature type="compositionally biased region" description="Polar residues" evidence="1">
    <location>
        <begin position="92"/>
        <end position="114"/>
    </location>
</feature>
<dbReference type="EnsemblMetazoa" id="CLYHEMT008271.1">
    <property type="protein sequence ID" value="CLYHEMP008271.1"/>
    <property type="gene ID" value="CLYHEMG008271"/>
</dbReference>
<sequence>MQLYYFIAPAVFSITFLVIWFRIYAKQQANRNRISNMDRTTEDIAIGGYPQQPTTQQGNGGYPQQQIAQPGGGGFGFGHPPPQPNGTNTNPMFPNNNHFHQPGGFQQQPSNTNPMFGPPPPPPPYNQARSMF</sequence>
<name>A0A7M5UAD2_9CNID</name>
<evidence type="ECO:0000313" key="4">
    <source>
        <dbReference type="Proteomes" id="UP000594262"/>
    </source>
</evidence>
<dbReference type="Proteomes" id="UP000594262">
    <property type="component" value="Unplaced"/>
</dbReference>
<keyword evidence="4" id="KW-1185">Reference proteome</keyword>
<evidence type="ECO:0000313" key="3">
    <source>
        <dbReference type="EnsemblMetazoa" id="CLYHEMP008271.1"/>
    </source>
</evidence>
<evidence type="ECO:0000256" key="1">
    <source>
        <dbReference type="SAM" id="MobiDB-lite"/>
    </source>
</evidence>
<proteinExistence type="predicted"/>
<feature type="region of interest" description="Disordered" evidence="1">
    <location>
        <begin position="45"/>
        <end position="132"/>
    </location>
</feature>
<reference evidence="3" key="1">
    <citation type="submission" date="2021-01" db="UniProtKB">
        <authorList>
            <consortium name="EnsemblMetazoa"/>
        </authorList>
    </citation>
    <scope>IDENTIFICATION</scope>
</reference>
<organism evidence="3 4">
    <name type="scientific">Clytia hemisphaerica</name>
    <dbReference type="NCBI Taxonomy" id="252671"/>
    <lineage>
        <taxon>Eukaryota</taxon>
        <taxon>Metazoa</taxon>
        <taxon>Cnidaria</taxon>
        <taxon>Hydrozoa</taxon>
        <taxon>Hydroidolina</taxon>
        <taxon>Leptothecata</taxon>
        <taxon>Obeliida</taxon>
        <taxon>Clytiidae</taxon>
        <taxon>Clytia</taxon>
    </lineage>
</organism>
<protein>
    <submittedName>
        <fullName evidence="3">Uncharacterized protein</fullName>
    </submittedName>
</protein>
<evidence type="ECO:0000256" key="2">
    <source>
        <dbReference type="SAM" id="Phobius"/>
    </source>
</evidence>